<proteinExistence type="predicted"/>
<reference evidence="3 4" key="1">
    <citation type="submission" date="2019-04" db="EMBL/GenBank/DDBJ databases">
        <title>Altererythrobacter aquimixticola sp. nov., isolated from sediment of junction between the ocean and a freshwater spring.</title>
        <authorList>
            <person name="Yoon J.-H."/>
        </authorList>
    </citation>
    <scope>NUCLEOTIDE SEQUENCE [LARGE SCALE GENOMIC DNA]</scope>
    <source>
        <strain evidence="3 4">SSKS-13</strain>
    </source>
</reference>
<dbReference type="GO" id="GO:0016747">
    <property type="term" value="F:acyltransferase activity, transferring groups other than amino-acyl groups"/>
    <property type="evidence" value="ECO:0007669"/>
    <property type="project" value="InterPro"/>
</dbReference>
<dbReference type="GO" id="GO:0016020">
    <property type="term" value="C:membrane"/>
    <property type="evidence" value="ECO:0007669"/>
    <property type="project" value="TreeGrafter"/>
</dbReference>
<evidence type="ECO:0000313" key="4">
    <source>
        <dbReference type="Proteomes" id="UP000309389"/>
    </source>
</evidence>
<dbReference type="InterPro" id="IPR002656">
    <property type="entry name" value="Acyl_transf_3_dom"/>
</dbReference>
<keyword evidence="3" id="KW-0012">Acyltransferase</keyword>
<dbReference type="Proteomes" id="UP000309389">
    <property type="component" value="Unassembled WGS sequence"/>
</dbReference>
<feature type="transmembrane region" description="Helical" evidence="1">
    <location>
        <begin position="65"/>
        <end position="85"/>
    </location>
</feature>
<protein>
    <submittedName>
        <fullName evidence="3">Acyltransferase</fullName>
    </submittedName>
</protein>
<keyword evidence="4" id="KW-1185">Reference proteome</keyword>
<feature type="transmembrane region" description="Helical" evidence="1">
    <location>
        <begin position="236"/>
        <end position="255"/>
    </location>
</feature>
<feature type="transmembrane region" description="Helical" evidence="1">
    <location>
        <begin position="299"/>
        <end position="319"/>
    </location>
</feature>
<dbReference type="OrthoDB" id="9796461at2"/>
<gene>
    <name evidence="3" type="ORF">E5222_13080</name>
</gene>
<keyword evidence="1" id="KW-1133">Transmembrane helix</keyword>
<feature type="transmembrane region" description="Helical" evidence="1">
    <location>
        <begin position="163"/>
        <end position="180"/>
    </location>
</feature>
<comment type="caution">
    <text evidence="3">The sequence shown here is derived from an EMBL/GenBank/DDBJ whole genome shotgun (WGS) entry which is preliminary data.</text>
</comment>
<dbReference type="PANTHER" id="PTHR23028:SF131">
    <property type="entry name" value="BLR2367 PROTEIN"/>
    <property type="match status" value="1"/>
</dbReference>
<evidence type="ECO:0000259" key="2">
    <source>
        <dbReference type="Pfam" id="PF01757"/>
    </source>
</evidence>
<dbReference type="AlphaFoldDB" id="A0A4T3EYX9"/>
<dbReference type="Pfam" id="PF01757">
    <property type="entry name" value="Acyl_transf_3"/>
    <property type="match status" value="1"/>
</dbReference>
<keyword evidence="1" id="KW-0472">Membrane</keyword>
<dbReference type="RefSeq" id="WP_136694218.1">
    <property type="nucleotide sequence ID" value="NZ_SSHH01000003.1"/>
</dbReference>
<feature type="domain" description="Acyltransferase 3" evidence="2">
    <location>
        <begin position="17"/>
        <end position="344"/>
    </location>
</feature>
<accession>A0A4T3EYX9</accession>
<evidence type="ECO:0000256" key="1">
    <source>
        <dbReference type="SAM" id="Phobius"/>
    </source>
</evidence>
<feature type="transmembrane region" description="Helical" evidence="1">
    <location>
        <begin position="211"/>
        <end position="229"/>
    </location>
</feature>
<feature type="transmembrane region" description="Helical" evidence="1">
    <location>
        <begin position="106"/>
        <end position="126"/>
    </location>
</feature>
<keyword evidence="3" id="KW-0808">Transferase</keyword>
<dbReference type="PANTHER" id="PTHR23028">
    <property type="entry name" value="ACETYLTRANSFERASE"/>
    <property type="match status" value="1"/>
</dbReference>
<keyword evidence="1" id="KW-0812">Transmembrane</keyword>
<name>A0A4T3EYX9_9SPHN</name>
<organism evidence="3 4">
    <name type="scientific">Alteraurantiacibacter aquimixticola</name>
    <dbReference type="NCBI Taxonomy" id="2489173"/>
    <lineage>
        <taxon>Bacteria</taxon>
        <taxon>Pseudomonadati</taxon>
        <taxon>Pseudomonadota</taxon>
        <taxon>Alphaproteobacteria</taxon>
        <taxon>Sphingomonadales</taxon>
        <taxon>Erythrobacteraceae</taxon>
        <taxon>Alteraurantiacibacter</taxon>
    </lineage>
</organism>
<dbReference type="GO" id="GO:0000271">
    <property type="term" value="P:polysaccharide biosynthetic process"/>
    <property type="evidence" value="ECO:0007669"/>
    <property type="project" value="TreeGrafter"/>
</dbReference>
<feature type="transmembrane region" description="Helical" evidence="1">
    <location>
        <begin position="261"/>
        <end position="279"/>
    </location>
</feature>
<sequence length="378" mass="41838">MTSNSGSNPADAPDHYYTVDMLRGFAAIAVLFYHYQHFFYPPGVYHIEVQDLAGVQPFYDLLSPLYQHGGSAVQLFWLISGFVFAKVYASKDTPGSEFFIRRFARLYPLHFVTLVIVAVLQALAYARFGNHVIYGYNDSYHFVLNLFLASTWGLEEGYSFNQPIWSVSVEILSYALFWLVAKNLLRAGAFGPLAIAAAATVLTQLEIGPPMVWPCVTFFFIGCAVYNVAGNHPRAVRDLAIVAGLGMAMLAMNAIFGELTIRNGLLPFCIAVVAGAALVDRLPLGASFKRFRFIGDSTYGCYLWHFPIQVALFLLLDWLGVSLSIASSPLFLAGFIAISTLAGWLSFVAFEKPAQRSILRWWNTRSGRNVAPARHSAP</sequence>
<feature type="transmembrane region" description="Helical" evidence="1">
    <location>
        <begin position="187"/>
        <end position="205"/>
    </location>
</feature>
<dbReference type="EMBL" id="SSHH01000003">
    <property type="protein sequence ID" value="TIX49741.1"/>
    <property type="molecule type" value="Genomic_DNA"/>
</dbReference>
<dbReference type="InterPro" id="IPR050879">
    <property type="entry name" value="Acyltransferase_3"/>
</dbReference>
<feature type="transmembrane region" description="Helical" evidence="1">
    <location>
        <begin position="331"/>
        <end position="350"/>
    </location>
</feature>
<evidence type="ECO:0000313" key="3">
    <source>
        <dbReference type="EMBL" id="TIX49741.1"/>
    </source>
</evidence>